<evidence type="ECO:0000313" key="1">
    <source>
        <dbReference type="EMBL" id="MFD1883655.1"/>
    </source>
</evidence>
<dbReference type="EMBL" id="JBHUEN010000053">
    <property type="protein sequence ID" value="MFD1883655.1"/>
    <property type="molecule type" value="Genomic_DNA"/>
</dbReference>
<evidence type="ECO:0008006" key="3">
    <source>
        <dbReference type="Google" id="ProtNLM"/>
    </source>
</evidence>
<protein>
    <recommendedName>
        <fullName evidence="3">Phosphomannomutase</fullName>
    </recommendedName>
</protein>
<dbReference type="RefSeq" id="WP_379145168.1">
    <property type="nucleotide sequence ID" value="NZ_JBHUEN010000053.1"/>
</dbReference>
<sequence>MFTIEHEFDATVITLIDELPPGEQRPLNEDVTILSFDDRVVIEQSDETGSEVVRIVLTMEQLDELRAALDLPEGNYRMERRRVGKPAP</sequence>
<reference evidence="2" key="1">
    <citation type="journal article" date="2019" name="Int. J. Syst. Evol. Microbiol.">
        <title>The Global Catalogue of Microorganisms (GCM) 10K type strain sequencing project: providing services to taxonomists for standard genome sequencing and annotation.</title>
        <authorList>
            <consortium name="The Broad Institute Genomics Platform"/>
            <consortium name="The Broad Institute Genome Sequencing Center for Infectious Disease"/>
            <person name="Wu L."/>
            <person name="Ma J."/>
        </authorList>
    </citation>
    <scope>NUCLEOTIDE SEQUENCE [LARGE SCALE GENOMIC DNA]</scope>
    <source>
        <strain evidence="2">CCUG 56029</strain>
    </source>
</reference>
<name>A0ABW4RC62_9RHOB</name>
<keyword evidence="2" id="KW-1185">Reference proteome</keyword>
<organism evidence="1 2">
    <name type="scientific">Paracoccus pacificus</name>
    <dbReference type="NCBI Taxonomy" id="1463598"/>
    <lineage>
        <taxon>Bacteria</taxon>
        <taxon>Pseudomonadati</taxon>
        <taxon>Pseudomonadota</taxon>
        <taxon>Alphaproteobacteria</taxon>
        <taxon>Rhodobacterales</taxon>
        <taxon>Paracoccaceae</taxon>
        <taxon>Paracoccus</taxon>
    </lineage>
</organism>
<dbReference type="Proteomes" id="UP001597213">
    <property type="component" value="Unassembled WGS sequence"/>
</dbReference>
<accession>A0ABW4RC62</accession>
<evidence type="ECO:0000313" key="2">
    <source>
        <dbReference type="Proteomes" id="UP001597213"/>
    </source>
</evidence>
<comment type="caution">
    <text evidence="1">The sequence shown here is derived from an EMBL/GenBank/DDBJ whole genome shotgun (WGS) entry which is preliminary data.</text>
</comment>
<proteinExistence type="predicted"/>
<gene>
    <name evidence="1" type="ORF">ACFSCT_18250</name>
</gene>